<organism evidence="1 2">
    <name type="scientific">Streblomastix strix</name>
    <dbReference type="NCBI Taxonomy" id="222440"/>
    <lineage>
        <taxon>Eukaryota</taxon>
        <taxon>Metamonada</taxon>
        <taxon>Preaxostyla</taxon>
        <taxon>Oxymonadida</taxon>
        <taxon>Streblomastigidae</taxon>
        <taxon>Streblomastix</taxon>
    </lineage>
</organism>
<evidence type="ECO:0000313" key="1">
    <source>
        <dbReference type="EMBL" id="KAA6369976.1"/>
    </source>
</evidence>
<protein>
    <submittedName>
        <fullName evidence="1">Uncharacterized protein</fullName>
    </submittedName>
</protein>
<accession>A0A5J4UGQ5</accession>
<dbReference type="AlphaFoldDB" id="A0A5J4UGQ5"/>
<evidence type="ECO:0000313" key="2">
    <source>
        <dbReference type="Proteomes" id="UP000324800"/>
    </source>
</evidence>
<gene>
    <name evidence="1" type="ORF">EZS28_034499</name>
</gene>
<name>A0A5J4UGQ5_9EUKA</name>
<reference evidence="1 2" key="1">
    <citation type="submission" date="2019-03" db="EMBL/GenBank/DDBJ databases">
        <title>Single cell metagenomics reveals metabolic interactions within the superorganism composed of flagellate Streblomastix strix and complex community of Bacteroidetes bacteria on its surface.</title>
        <authorList>
            <person name="Treitli S.C."/>
            <person name="Kolisko M."/>
            <person name="Husnik F."/>
            <person name="Keeling P."/>
            <person name="Hampl V."/>
        </authorList>
    </citation>
    <scope>NUCLEOTIDE SEQUENCE [LARGE SCALE GENOMIC DNA]</scope>
    <source>
        <strain evidence="1">ST1C</strain>
    </source>
</reference>
<comment type="caution">
    <text evidence="1">The sequence shown here is derived from an EMBL/GenBank/DDBJ whole genome shotgun (WGS) entry which is preliminary data.</text>
</comment>
<dbReference type="Proteomes" id="UP000324800">
    <property type="component" value="Unassembled WGS sequence"/>
</dbReference>
<dbReference type="EMBL" id="SNRW01015843">
    <property type="protein sequence ID" value="KAA6369976.1"/>
    <property type="molecule type" value="Genomic_DNA"/>
</dbReference>
<sequence length="69" mass="7839">MPLSFCAAGGIDEEQDNEIDYGLSVEQIEEKAANEEIEAQISYTKYNGHIKSWTNEAKAAQLNRFIHDY</sequence>
<proteinExistence type="predicted"/>